<dbReference type="STRING" id="28573.A0A0U1LR93"/>
<protein>
    <recommendedName>
        <fullName evidence="2">RCHY1 zinc-ribbon domain-containing protein</fullName>
    </recommendedName>
</protein>
<dbReference type="GO" id="GO:0061630">
    <property type="term" value="F:ubiquitin protein ligase activity"/>
    <property type="evidence" value="ECO:0007669"/>
    <property type="project" value="TreeGrafter"/>
</dbReference>
<accession>A0A0U1LR93</accession>
<evidence type="ECO:0000259" key="2">
    <source>
        <dbReference type="Pfam" id="PF14599"/>
    </source>
</evidence>
<dbReference type="PANTHER" id="PTHR21319:SF0">
    <property type="entry name" value="AND RING FINGER DOMAIN PROTEIN, PUTATIVE (AFU_ORTHOLOGUE AFUA_1G08900)-RELATED"/>
    <property type="match status" value="1"/>
</dbReference>
<feature type="region of interest" description="Disordered" evidence="1">
    <location>
        <begin position="594"/>
        <end position="638"/>
    </location>
</feature>
<feature type="compositionally biased region" description="Polar residues" evidence="1">
    <location>
        <begin position="535"/>
        <end position="545"/>
    </location>
</feature>
<feature type="compositionally biased region" description="Basic and acidic residues" evidence="1">
    <location>
        <begin position="187"/>
        <end position="197"/>
    </location>
</feature>
<keyword evidence="4" id="KW-1185">Reference proteome</keyword>
<dbReference type="PANTHER" id="PTHR21319">
    <property type="entry name" value="RING FINGER AND CHY ZINC FINGER DOMAIN-CONTAINING PROTEIN 1"/>
    <property type="match status" value="1"/>
</dbReference>
<reference evidence="3 4" key="1">
    <citation type="submission" date="2015-04" db="EMBL/GenBank/DDBJ databases">
        <authorList>
            <person name="Syromyatnikov M.Y."/>
            <person name="Popov V.N."/>
        </authorList>
    </citation>
    <scope>NUCLEOTIDE SEQUENCE [LARGE SCALE GENOMIC DNA]</scope>
    <source>
        <strain evidence="3">WF-38-12</strain>
    </source>
</reference>
<feature type="region of interest" description="Disordered" evidence="1">
    <location>
        <begin position="288"/>
        <end position="315"/>
    </location>
</feature>
<dbReference type="OMA" id="STKCDCP"/>
<dbReference type="GO" id="GO:0006511">
    <property type="term" value="P:ubiquitin-dependent protein catabolic process"/>
    <property type="evidence" value="ECO:0007669"/>
    <property type="project" value="TreeGrafter"/>
</dbReference>
<dbReference type="InterPro" id="IPR039512">
    <property type="entry name" value="RCHY1_zinc-ribbon"/>
</dbReference>
<feature type="domain" description="RCHY1 zinc-ribbon" evidence="2">
    <location>
        <begin position="409"/>
        <end position="466"/>
    </location>
</feature>
<dbReference type="OrthoDB" id="411372at2759"/>
<sequence>MAQPAIVTAYRQLYRAGLKAVRYSTPQRHVLRWTLRSAFRSGSPSEFDSNKIAQTILFLERAAASSASLEHKIVKNLLHVRFWEQSIRRPRPSKPPPARPFSSASIVPEASPPGPNLGHDKSDHHNTNHVLQHITSQNDRSAPSTANTTPPPPTTETSSGRGSDAVRHPAADGSSDDVVQLGNMNDQDSHRIHHDDGEGQLESLPANVSLHNSAGDAQSTMTVPPLDRYDRQLHELPEDDGMRVLRRKIHAIRDNNGTSSEKARLIHTLMTESYDSARKNHFRERQVSLPRFPSSLPSLEQSTTTPSSPRPRRSFDQLSLNHAFSGTTASIRKGFNLTPADLEPTYAPRDIVPAANNTTDEPSFESPPIDIGDDNSDYSDENVLILGCEHYKRNVKLQCYTCKKCKSIMNMEARFRNLDRTIESQPMPVEFKDTRAMVYCNDCGAKSDVPYHWLGLKCDLCESYNTAQITMRSGTGEADDEDNGTSRDPTISYNIADHTCESIANSSLVTGPLDAENELWRPSTSHSSDGRSSRGVQRSRPQQMSPAVGNYFDLSRDSAWTPSIFSSRRSEEGSDTEDLGFWATSPLRKYSLFRNRGLSSGDEGESESESASDEDDEEDGIEDDDDDDIDPIELFGHR</sequence>
<feature type="region of interest" description="Disordered" evidence="1">
    <location>
        <begin position="518"/>
        <end position="553"/>
    </location>
</feature>
<feature type="region of interest" description="Disordered" evidence="1">
    <location>
        <begin position="472"/>
        <end position="491"/>
    </location>
</feature>
<name>A0A0U1LR93_TALIS</name>
<feature type="compositionally biased region" description="Low complexity" evidence="1">
    <location>
        <begin position="288"/>
        <end position="307"/>
    </location>
</feature>
<feature type="compositionally biased region" description="Acidic residues" evidence="1">
    <location>
        <begin position="602"/>
        <end position="631"/>
    </location>
</feature>
<dbReference type="GO" id="GO:0016567">
    <property type="term" value="P:protein ubiquitination"/>
    <property type="evidence" value="ECO:0007669"/>
    <property type="project" value="TreeGrafter"/>
</dbReference>
<dbReference type="Proteomes" id="UP000054383">
    <property type="component" value="Unassembled WGS sequence"/>
</dbReference>
<evidence type="ECO:0000313" key="4">
    <source>
        <dbReference type="Proteomes" id="UP000054383"/>
    </source>
</evidence>
<gene>
    <name evidence="3" type="ORF">PISL3812_02643</name>
</gene>
<evidence type="ECO:0000256" key="1">
    <source>
        <dbReference type="SAM" id="MobiDB-lite"/>
    </source>
</evidence>
<dbReference type="AlphaFoldDB" id="A0A0U1LR93"/>
<dbReference type="Pfam" id="PF14599">
    <property type="entry name" value="zinc_ribbon_6"/>
    <property type="match status" value="1"/>
</dbReference>
<dbReference type="Gene3D" id="2.20.28.10">
    <property type="match status" value="1"/>
</dbReference>
<organism evidence="3 4">
    <name type="scientific">Talaromyces islandicus</name>
    <name type="common">Penicillium islandicum</name>
    <dbReference type="NCBI Taxonomy" id="28573"/>
    <lineage>
        <taxon>Eukaryota</taxon>
        <taxon>Fungi</taxon>
        <taxon>Dikarya</taxon>
        <taxon>Ascomycota</taxon>
        <taxon>Pezizomycotina</taxon>
        <taxon>Eurotiomycetes</taxon>
        <taxon>Eurotiomycetidae</taxon>
        <taxon>Eurotiales</taxon>
        <taxon>Trichocomaceae</taxon>
        <taxon>Talaromyces</taxon>
        <taxon>Talaromyces sect. Islandici</taxon>
    </lineage>
</organism>
<evidence type="ECO:0000313" key="3">
    <source>
        <dbReference type="EMBL" id="CRG85598.1"/>
    </source>
</evidence>
<dbReference type="EMBL" id="CVMT01000002">
    <property type="protein sequence ID" value="CRG85598.1"/>
    <property type="molecule type" value="Genomic_DNA"/>
</dbReference>
<feature type="compositionally biased region" description="Polar residues" evidence="1">
    <location>
        <begin position="128"/>
        <end position="140"/>
    </location>
</feature>
<dbReference type="GO" id="GO:0005634">
    <property type="term" value="C:nucleus"/>
    <property type="evidence" value="ECO:0007669"/>
    <property type="project" value="TreeGrafter"/>
</dbReference>
<proteinExistence type="predicted"/>
<feature type="region of interest" description="Disordered" evidence="1">
    <location>
        <begin position="88"/>
        <end position="202"/>
    </location>
</feature>